<evidence type="ECO:0000313" key="8">
    <source>
        <dbReference type="EMBL" id="MEO1781813.1"/>
    </source>
</evidence>
<feature type="domain" description="Putative aromatic acid exporter C-terminal" evidence="7">
    <location>
        <begin position="145"/>
        <end position="309"/>
    </location>
</feature>
<feature type="transmembrane region" description="Helical" evidence="6">
    <location>
        <begin position="124"/>
        <end position="141"/>
    </location>
</feature>
<gene>
    <name evidence="8" type="ORF">BAU18_001402</name>
</gene>
<dbReference type="EMBL" id="MAEI02000001">
    <property type="protein sequence ID" value="MEO1781813.1"/>
    <property type="molecule type" value="Genomic_DNA"/>
</dbReference>
<sequence>MKIGLRTVKTAVCAVVAMVLAQGLGLLYAPSAGIIAVLSVGNTKRSSFVIARNRVVSLVLAMGIAGLCFFVLGYGPVAFGIYLLLFIPVSARFQLDDGIVVNSVLMTHFLVEQNFSLAMITNEFLLMGIGAGLALVANLYMPDLEKTLREDQLVVEAMFARLLELLSTSLNQPQEAAKIVERCNSLQQFLRNAQEKAHQHQENYFGKEESYFEEYFAMRRSQLRIMKDMIAVCPQITVEEDMVAHLRGLLQYTATTFAEDNDGQKILDQILEIYEGYRKRKLPQSREEFENRALLFQFLQSFSSFIEIKAEFFDENKTTLAPKKA</sequence>
<accession>A0ABV0F181</accession>
<dbReference type="InterPro" id="IPR021062">
    <property type="entry name" value="ArAE_1_C"/>
</dbReference>
<evidence type="ECO:0000256" key="5">
    <source>
        <dbReference type="ARBA" id="ARBA00023136"/>
    </source>
</evidence>
<comment type="subcellular location">
    <subcellularLocation>
        <location evidence="1">Cell membrane</location>
        <topology evidence="1">Multi-pass membrane protein</topology>
    </subcellularLocation>
</comment>
<comment type="caution">
    <text evidence="8">The sequence shown here is derived from an EMBL/GenBank/DDBJ whole genome shotgun (WGS) entry which is preliminary data.</text>
</comment>
<feature type="transmembrane region" description="Helical" evidence="6">
    <location>
        <begin position="58"/>
        <end position="87"/>
    </location>
</feature>
<reference evidence="9" key="1">
    <citation type="submission" date="2016-06" db="EMBL/GenBank/DDBJ databases">
        <title>Four novel species of enterococci isolated from chicken manure.</title>
        <authorList>
            <person name="Van Tyne D."/>
        </authorList>
    </citation>
    <scope>NUCLEOTIDE SEQUENCE [LARGE SCALE GENOMIC DNA]</scope>
    <source>
        <strain evidence="9">JM9A</strain>
    </source>
</reference>
<keyword evidence="3 6" id="KW-0812">Transmembrane</keyword>
<dbReference type="InterPro" id="IPR038323">
    <property type="entry name" value="ArAE_1_C_sf"/>
</dbReference>
<keyword evidence="9" id="KW-1185">Reference proteome</keyword>
<keyword evidence="5 6" id="KW-0472">Membrane</keyword>
<dbReference type="Proteomes" id="UP001429357">
    <property type="component" value="Unassembled WGS sequence"/>
</dbReference>
<dbReference type="Pfam" id="PF06081">
    <property type="entry name" value="ArAE_1"/>
    <property type="match status" value="1"/>
</dbReference>
<dbReference type="Gene3D" id="1.20.120.940">
    <property type="entry name" value="Putative aromatic acid exporter, C-terminal domain"/>
    <property type="match status" value="1"/>
</dbReference>
<reference evidence="8 9" key="2">
    <citation type="submission" date="2024-02" db="EMBL/GenBank/DDBJ databases">
        <title>The Genome Sequence of Enterococcus diestrammenae JM9A.</title>
        <authorList>
            <person name="Earl A."/>
            <person name="Manson A."/>
            <person name="Gilmore M."/>
            <person name="Sanders J."/>
            <person name="Shea T."/>
            <person name="Howe W."/>
            <person name="Livny J."/>
            <person name="Cuomo C."/>
            <person name="Neafsey D."/>
            <person name="Birren B."/>
        </authorList>
    </citation>
    <scope>NUCLEOTIDE SEQUENCE [LARGE SCALE GENOMIC DNA]</scope>
    <source>
        <strain evidence="8 9">JM9A</strain>
    </source>
</reference>
<name>A0ABV0F181_9ENTE</name>
<evidence type="ECO:0000256" key="6">
    <source>
        <dbReference type="SAM" id="Phobius"/>
    </source>
</evidence>
<feature type="transmembrane region" description="Helical" evidence="6">
    <location>
        <begin position="12"/>
        <end position="38"/>
    </location>
</feature>
<dbReference type="RefSeq" id="WP_161868526.1">
    <property type="nucleotide sequence ID" value="NZ_MAEI02000001.1"/>
</dbReference>
<dbReference type="Pfam" id="PF11728">
    <property type="entry name" value="ArAE_1_C"/>
    <property type="match status" value="1"/>
</dbReference>
<evidence type="ECO:0000256" key="1">
    <source>
        <dbReference type="ARBA" id="ARBA00004651"/>
    </source>
</evidence>
<evidence type="ECO:0000256" key="2">
    <source>
        <dbReference type="ARBA" id="ARBA00022475"/>
    </source>
</evidence>
<evidence type="ECO:0000313" key="9">
    <source>
        <dbReference type="Proteomes" id="UP001429357"/>
    </source>
</evidence>
<evidence type="ECO:0000256" key="3">
    <source>
        <dbReference type="ARBA" id="ARBA00022692"/>
    </source>
</evidence>
<keyword evidence="4 6" id="KW-1133">Transmembrane helix</keyword>
<protein>
    <recommendedName>
        <fullName evidence="7">Putative aromatic acid exporter C-terminal domain-containing protein</fullName>
    </recommendedName>
</protein>
<dbReference type="InterPro" id="IPR010343">
    <property type="entry name" value="ArAE_1"/>
</dbReference>
<dbReference type="InterPro" id="IPR052984">
    <property type="entry name" value="UPF0421"/>
</dbReference>
<keyword evidence="2" id="KW-1003">Cell membrane</keyword>
<organism evidence="8 9">
    <name type="scientific">Enterococcus diestrammenae</name>
    <dbReference type="NCBI Taxonomy" id="1155073"/>
    <lineage>
        <taxon>Bacteria</taxon>
        <taxon>Bacillati</taxon>
        <taxon>Bacillota</taxon>
        <taxon>Bacilli</taxon>
        <taxon>Lactobacillales</taxon>
        <taxon>Enterococcaceae</taxon>
        <taxon>Enterococcus</taxon>
    </lineage>
</organism>
<evidence type="ECO:0000256" key="4">
    <source>
        <dbReference type="ARBA" id="ARBA00022989"/>
    </source>
</evidence>
<evidence type="ECO:0000259" key="7">
    <source>
        <dbReference type="Pfam" id="PF11728"/>
    </source>
</evidence>
<proteinExistence type="predicted"/>
<dbReference type="PANTHER" id="PTHR40064">
    <property type="entry name" value="MEMBRANE PROTEIN-RELATED"/>
    <property type="match status" value="1"/>
</dbReference>
<dbReference type="PANTHER" id="PTHR40064:SF1">
    <property type="entry name" value="MEMBRANE PROTEIN"/>
    <property type="match status" value="1"/>
</dbReference>